<keyword evidence="1" id="KW-0732">Signal</keyword>
<feature type="chain" id="PRO_5039406072" description="Twin-arginine translocation signal domain-containing protein" evidence="1">
    <location>
        <begin position="30"/>
        <end position="174"/>
    </location>
</feature>
<evidence type="ECO:0000313" key="3">
    <source>
        <dbReference type="Proteomes" id="UP000250583"/>
    </source>
</evidence>
<reference evidence="2 3" key="1">
    <citation type="submission" date="2018-02" db="EMBL/GenBank/DDBJ databases">
        <title>Complete genome sequencing of Faecalibacterium prausnitzii strains isolated from the human gut.</title>
        <authorList>
            <person name="Fitzgerald B.C."/>
            <person name="Shkoporov A.N."/>
            <person name="Ross P.R."/>
            <person name="Hill C."/>
        </authorList>
    </citation>
    <scope>NUCLEOTIDE SEQUENCE [LARGE SCALE GENOMIC DNA]</scope>
    <source>
        <strain evidence="2 3">APC923/61-1</strain>
    </source>
</reference>
<evidence type="ECO:0000313" key="2">
    <source>
        <dbReference type="EMBL" id="RAW59465.1"/>
    </source>
</evidence>
<dbReference type="InterPro" id="IPR019546">
    <property type="entry name" value="TAT_signal_bac_arc"/>
</dbReference>
<feature type="signal peptide" evidence="1">
    <location>
        <begin position="1"/>
        <end position="29"/>
    </location>
</feature>
<comment type="caution">
    <text evidence="2">The sequence shown here is derived from an EMBL/GenBank/DDBJ whole genome shotgun (WGS) entry which is preliminary data.</text>
</comment>
<dbReference type="AlphaFoldDB" id="A0A329UD70"/>
<dbReference type="PROSITE" id="PS51318">
    <property type="entry name" value="TAT"/>
    <property type="match status" value="1"/>
</dbReference>
<dbReference type="InterPro" id="IPR006311">
    <property type="entry name" value="TAT_signal"/>
</dbReference>
<proteinExistence type="predicted"/>
<evidence type="ECO:0008006" key="4">
    <source>
        <dbReference type="Google" id="ProtNLM"/>
    </source>
</evidence>
<dbReference type="EMBL" id="PRLE01000003">
    <property type="protein sequence ID" value="RAW59465.1"/>
    <property type="molecule type" value="Genomic_DNA"/>
</dbReference>
<dbReference type="PROSITE" id="PS51257">
    <property type="entry name" value="PROKAR_LIPOPROTEIN"/>
    <property type="match status" value="1"/>
</dbReference>
<dbReference type="NCBIfam" id="TIGR01409">
    <property type="entry name" value="TAT_signal_seq"/>
    <property type="match status" value="1"/>
</dbReference>
<name>A0A329UD70_9FIRM</name>
<dbReference type="Proteomes" id="UP000250583">
    <property type="component" value="Unassembled WGS sequence"/>
</dbReference>
<accession>A0A329UD70</accession>
<gene>
    <name evidence="2" type="ORF">C4N22_06975</name>
</gene>
<evidence type="ECO:0000256" key="1">
    <source>
        <dbReference type="SAM" id="SignalP"/>
    </source>
</evidence>
<protein>
    <recommendedName>
        <fullName evidence="4">Twin-arginine translocation signal domain-containing protein</fullName>
    </recommendedName>
</protein>
<organism evidence="2 3">
    <name type="scientific">Faecalibacterium prausnitzii</name>
    <dbReference type="NCBI Taxonomy" id="853"/>
    <lineage>
        <taxon>Bacteria</taxon>
        <taxon>Bacillati</taxon>
        <taxon>Bacillota</taxon>
        <taxon>Clostridia</taxon>
        <taxon>Eubacteriales</taxon>
        <taxon>Oscillospiraceae</taxon>
        <taxon>Faecalibacterium</taxon>
    </lineage>
</organism>
<dbReference type="RefSeq" id="WP_112148455.1">
    <property type="nucleotide sequence ID" value="NZ_PRLE01000003.1"/>
</dbReference>
<sequence>MKKELTRRSFLKLAGVGALAVVMSGSLTGCDVIDNLKDMDSVSAAIGDVKFMMSASVWTNGVGGQENDVTYQPTCEIRNNSKKAVTYGGSGSDCEVIITGVLTDKNGKEYPMTYVGENGSAPAGEKYEVKDFKLVAVGKGLYMEGSKVVTTFTYNGRKAVFTEYNNGNITSKVE</sequence>